<dbReference type="InterPro" id="IPR050833">
    <property type="entry name" value="Poly_Biosynth_Transport"/>
</dbReference>
<keyword evidence="3 6" id="KW-0812">Transmembrane</keyword>
<feature type="transmembrane region" description="Helical" evidence="6">
    <location>
        <begin position="225"/>
        <end position="249"/>
    </location>
</feature>
<keyword evidence="4 6" id="KW-1133">Transmembrane helix</keyword>
<keyword evidence="8" id="KW-1185">Reference proteome</keyword>
<evidence type="ECO:0000256" key="6">
    <source>
        <dbReference type="SAM" id="Phobius"/>
    </source>
</evidence>
<feature type="transmembrane region" description="Helical" evidence="6">
    <location>
        <begin position="182"/>
        <end position="204"/>
    </location>
</feature>
<dbReference type="EMBL" id="JBHSBL010000007">
    <property type="protein sequence ID" value="MFC4065154.1"/>
    <property type="molecule type" value="Genomic_DNA"/>
</dbReference>
<keyword evidence="5 6" id="KW-0472">Membrane</keyword>
<accession>A0ABV8IQ78</accession>
<proteinExistence type="predicted"/>
<dbReference type="Proteomes" id="UP001595867">
    <property type="component" value="Unassembled WGS sequence"/>
</dbReference>
<feature type="transmembrane region" description="Helical" evidence="6">
    <location>
        <begin position="363"/>
        <end position="380"/>
    </location>
</feature>
<comment type="caution">
    <text evidence="7">The sequence shown here is derived from an EMBL/GenBank/DDBJ whole genome shotgun (WGS) entry which is preliminary data.</text>
</comment>
<evidence type="ECO:0000256" key="5">
    <source>
        <dbReference type="ARBA" id="ARBA00023136"/>
    </source>
</evidence>
<sequence length="471" mass="48504">MPAVDDPAATRRSSSLAISSGLLGLGTIVTRLTTLVIMALLSRGAGAEAVGFYGLATLAASFTAAALSVGFPTYLTRNVPAGLISAGEVARIHCVRLGVLMLAAVVAYPVAGLLVPAAVLLGFVLFFLSSLLEQWNETAWVLVRGTGDAWREPLTNAVTSVLLIGACAADALFSGALSYDRAALYLVAASVFRSVMAFGMAGVGRELRGRVRVDLPARTREAVPYFAADLLGLMYFRGDTLVLALFVAASQVGEYVSATALIGPAVQVAAAMGTGALAYAAPRIVGGRTGEPLTIFRFFMVTGFTVTGLMLVALPVATVVLFGDAGDTILHLSMILALFLAMRFANFGLSALLLAGGRASSRLIVLVLSIAGNLGLNLALDGRFGTFGAAWSTVLTELIVAGSLLYFLRDRTLVRAVAGSTAFVAVTAAVLVLTSLTISLTLAAVATGLVFLAGAGVLFLARQKSSTVEGS</sequence>
<dbReference type="PANTHER" id="PTHR30250:SF26">
    <property type="entry name" value="PSMA PROTEIN"/>
    <property type="match status" value="1"/>
</dbReference>
<protein>
    <submittedName>
        <fullName evidence="7">Lipopolysaccharide biosynthesis protein</fullName>
    </submittedName>
</protein>
<evidence type="ECO:0000313" key="7">
    <source>
        <dbReference type="EMBL" id="MFC4065154.1"/>
    </source>
</evidence>
<feature type="transmembrane region" description="Helical" evidence="6">
    <location>
        <begin position="440"/>
        <end position="461"/>
    </location>
</feature>
<feature type="transmembrane region" description="Helical" evidence="6">
    <location>
        <begin position="53"/>
        <end position="76"/>
    </location>
</feature>
<evidence type="ECO:0000256" key="1">
    <source>
        <dbReference type="ARBA" id="ARBA00004651"/>
    </source>
</evidence>
<feature type="transmembrane region" description="Helical" evidence="6">
    <location>
        <begin position="329"/>
        <end position="356"/>
    </location>
</feature>
<feature type="transmembrane region" description="Helical" evidence="6">
    <location>
        <begin position="386"/>
        <end position="408"/>
    </location>
</feature>
<feature type="transmembrane region" description="Helical" evidence="6">
    <location>
        <begin position="298"/>
        <end position="323"/>
    </location>
</feature>
<evidence type="ECO:0000313" key="8">
    <source>
        <dbReference type="Proteomes" id="UP001595867"/>
    </source>
</evidence>
<dbReference type="RefSeq" id="WP_378066186.1">
    <property type="nucleotide sequence ID" value="NZ_JBHSBL010000007.1"/>
</dbReference>
<feature type="transmembrane region" description="Helical" evidence="6">
    <location>
        <begin position="413"/>
        <end position="434"/>
    </location>
</feature>
<organism evidence="7 8">
    <name type="scientific">Actinoplanes subglobosus</name>
    <dbReference type="NCBI Taxonomy" id="1547892"/>
    <lineage>
        <taxon>Bacteria</taxon>
        <taxon>Bacillati</taxon>
        <taxon>Actinomycetota</taxon>
        <taxon>Actinomycetes</taxon>
        <taxon>Micromonosporales</taxon>
        <taxon>Micromonosporaceae</taxon>
        <taxon>Actinoplanes</taxon>
    </lineage>
</organism>
<evidence type="ECO:0000256" key="4">
    <source>
        <dbReference type="ARBA" id="ARBA00022989"/>
    </source>
</evidence>
<keyword evidence="2" id="KW-1003">Cell membrane</keyword>
<comment type="subcellular location">
    <subcellularLocation>
        <location evidence="1">Cell membrane</location>
        <topology evidence="1">Multi-pass membrane protein</topology>
    </subcellularLocation>
</comment>
<dbReference type="PANTHER" id="PTHR30250">
    <property type="entry name" value="PST FAMILY PREDICTED COLANIC ACID TRANSPORTER"/>
    <property type="match status" value="1"/>
</dbReference>
<reference evidence="8" key="1">
    <citation type="journal article" date="2019" name="Int. J. Syst. Evol. Microbiol.">
        <title>The Global Catalogue of Microorganisms (GCM) 10K type strain sequencing project: providing services to taxonomists for standard genome sequencing and annotation.</title>
        <authorList>
            <consortium name="The Broad Institute Genomics Platform"/>
            <consortium name="The Broad Institute Genome Sequencing Center for Infectious Disease"/>
            <person name="Wu L."/>
            <person name="Ma J."/>
        </authorList>
    </citation>
    <scope>NUCLEOTIDE SEQUENCE [LARGE SCALE GENOMIC DNA]</scope>
    <source>
        <strain evidence="8">TBRC 5832</strain>
    </source>
</reference>
<evidence type="ECO:0000256" key="2">
    <source>
        <dbReference type="ARBA" id="ARBA00022475"/>
    </source>
</evidence>
<gene>
    <name evidence="7" type="ORF">ACFO0C_09435</name>
</gene>
<evidence type="ECO:0000256" key="3">
    <source>
        <dbReference type="ARBA" id="ARBA00022692"/>
    </source>
</evidence>
<feature type="transmembrane region" description="Helical" evidence="6">
    <location>
        <begin position="255"/>
        <end position="278"/>
    </location>
</feature>
<name>A0ABV8IQ78_9ACTN</name>
<feature type="transmembrane region" description="Helical" evidence="6">
    <location>
        <begin position="97"/>
        <end position="128"/>
    </location>
</feature>
<feature type="transmembrane region" description="Helical" evidence="6">
    <location>
        <begin position="21"/>
        <end position="41"/>
    </location>
</feature>